<evidence type="ECO:0008006" key="3">
    <source>
        <dbReference type="Google" id="ProtNLM"/>
    </source>
</evidence>
<dbReference type="RefSeq" id="WP_345443597.1">
    <property type="nucleotide sequence ID" value="NZ_BAABHK010000030.1"/>
</dbReference>
<sequence length="55" mass="6561">MSDEGKWFFCLKHRKVEYGPGCPNRERMGPYATEDEAAHAFERAAERNEEWRRKS</sequence>
<dbReference type="Proteomes" id="UP001501442">
    <property type="component" value="Unassembled WGS sequence"/>
</dbReference>
<gene>
    <name evidence="1" type="ORF">GCM10023196_103690</name>
</gene>
<evidence type="ECO:0000313" key="1">
    <source>
        <dbReference type="EMBL" id="GAA4639979.1"/>
    </source>
</evidence>
<organism evidence="1 2">
    <name type="scientific">Actinoallomurus vinaceus</name>
    <dbReference type="NCBI Taxonomy" id="1080074"/>
    <lineage>
        <taxon>Bacteria</taxon>
        <taxon>Bacillati</taxon>
        <taxon>Actinomycetota</taxon>
        <taxon>Actinomycetes</taxon>
        <taxon>Streptosporangiales</taxon>
        <taxon>Thermomonosporaceae</taxon>
        <taxon>Actinoallomurus</taxon>
    </lineage>
</organism>
<protein>
    <recommendedName>
        <fullName evidence="3">SPOR domain-containing protein</fullName>
    </recommendedName>
</protein>
<accession>A0ABP8UWN2</accession>
<name>A0ABP8UWN2_9ACTN</name>
<reference evidence="2" key="1">
    <citation type="journal article" date="2019" name="Int. J. Syst. Evol. Microbiol.">
        <title>The Global Catalogue of Microorganisms (GCM) 10K type strain sequencing project: providing services to taxonomists for standard genome sequencing and annotation.</title>
        <authorList>
            <consortium name="The Broad Institute Genomics Platform"/>
            <consortium name="The Broad Institute Genome Sequencing Center for Infectious Disease"/>
            <person name="Wu L."/>
            <person name="Ma J."/>
        </authorList>
    </citation>
    <scope>NUCLEOTIDE SEQUENCE [LARGE SCALE GENOMIC DNA]</scope>
    <source>
        <strain evidence="2">JCM 17939</strain>
    </source>
</reference>
<comment type="caution">
    <text evidence="1">The sequence shown here is derived from an EMBL/GenBank/DDBJ whole genome shotgun (WGS) entry which is preliminary data.</text>
</comment>
<keyword evidence="2" id="KW-1185">Reference proteome</keyword>
<evidence type="ECO:0000313" key="2">
    <source>
        <dbReference type="Proteomes" id="UP001501442"/>
    </source>
</evidence>
<proteinExistence type="predicted"/>
<dbReference type="EMBL" id="BAABHK010000030">
    <property type="protein sequence ID" value="GAA4639979.1"/>
    <property type="molecule type" value="Genomic_DNA"/>
</dbReference>